<dbReference type="GO" id="GO:0034220">
    <property type="term" value="P:monoatomic ion transmembrane transport"/>
    <property type="evidence" value="ECO:0007669"/>
    <property type="project" value="InterPro"/>
</dbReference>
<dbReference type="GO" id="GO:0009279">
    <property type="term" value="C:cell outer membrane"/>
    <property type="evidence" value="ECO:0007669"/>
    <property type="project" value="UniProtKB-SubCell"/>
</dbReference>
<evidence type="ECO:0000256" key="3">
    <source>
        <dbReference type="ARBA" id="ARBA00022448"/>
    </source>
</evidence>
<comment type="caution">
    <text evidence="13">The sequence shown here is derived from an EMBL/GenBank/DDBJ whole genome shotgun (WGS) entry which is preliminary data.</text>
</comment>
<feature type="domain" description="Porin" evidence="12">
    <location>
        <begin position="7"/>
        <end position="347"/>
    </location>
</feature>
<dbReference type="PRINTS" id="PR00182">
    <property type="entry name" value="ECOLNEIPORIN"/>
</dbReference>
<dbReference type="PRINTS" id="PR00184">
    <property type="entry name" value="NEISSPPORIN"/>
</dbReference>
<dbReference type="EMBL" id="MTHD01000003">
    <property type="protein sequence ID" value="OMG53926.1"/>
    <property type="molecule type" value="Genomic_DNA"/>
</dbReference>
<gene>
    <name evidence="13" type="ORF">BJN45_10990</name>
</gene>
<evidence type="ECO:0000256" key="6">
    <source>
        <dbReference type="ARBA" id="ARBA00022729"/>
    </source>
</evidence>
<comment type="subcellular location">
    <subcellularLocation>
        <location evidence="1">Cell outer membrane</location>
        <topology evidence="1">Multi-pass membrane protein</topology>
    </subcellularLocation>
</comment>
<dbReference type="PANTHER" id="PTHR34501">
    <property type="entry name" value="PROTEIN YDDL-RELATED"/>
    <property type="match status" value="1"/>
</dbReference>
<evidence type="ECO:0000256" key="7">
    <source>
        <dbReference type="ARBA" id="ARBA00023065"/>
    </source>
</evidence>
<accession>A0A1R1I596</accession>
<keyword evidence="4" id="KW-1134">Transmembrane beta strand</keyword>
<dbReference type="InterPro" id="IPR001702">
    <property type="entry name" value="Porin_Gram-ve"/>
</dbReference>
<evidence type="ECO:0000256" key="8">
    <source>
        <dbReference type="ARBA" id="ARBA00023114"/>
    </source>
</evidence>
<dbReference type="InterPro" id="IPR050298">
    <property type="entry name" value="Gram-neg_bact_OMP"/>
</dbReference>
<keyword evidence="6 11" id="KW-0732">Signal</keyword>
<dbReference type="RefSeq" id="WP_076095115.1">
    <property type="nucleotide sequence ID" value="NZ_MTHD01000003.1"/>
</dbReference>
<dbReference type="CDD" id="cd00342">
    <property type="entry name" value="gram_neg_porins"/>
    <property type="match status" value="1"/>
</dbReference>
<keyword evidence="10" id="KW-0998">Cell outer membrane</keyword>
<keyword evidence="14" id="KW-1185">Reference proteome</keyword>
<evidence type="ECO:0000256" key="5">
    <source>
        <dbReference type="ARBA" id="ARBA00022692"/>
    </source>
</evidence>
<evidence type="ECO:0000256" key="10">
    <source>
        <dbReference type="ARBA" id="ARBA00023237"/>
    </source>
</evidence>
<dbReference type="STRING" id="418702.BJN45_10990"/>
<sequence length="378" mass="39505">MTRKFIALAIAAAASGSTFAQANVTIYGNVDMGWMYRSGNNGAVASGKSQRDLQSAGSQSHIGFKGTEDLGNGLKAVFDLQYRIAPDTGSGLNQAGHQYVGVSGGFGTLVAGYLDGLRYGIYGKYNPFGNYSVGNFASMTTQYDRAANAVAYISPAFSGFTLILAAATNTQGAEGSLNGVHTTAGVATKGNNGDDRLFSANLIYADGPLSVDLDYETTTAVGYSNSRLYVATTGVSYDFGALKISGVYDIIKGDPNSLIGGNIDLDATTAGNQTLGGLAAGQSYNRQNWFVGAEIPFGKAKALVSYGQVKDRTLSDADARKWAIGARYTLSKRTELYADYAQIKNDSNASFTINPMGNSLGLSGAGIKGLAMGMKHSF</sequence>
<evidence type="ECO:0000259" key="12">
    <source>
        <dbReference type="Pfam" id="PF13609"/>
    </source>
</evidence>
<evidence type="ECO:0000256" key="9">
    <source>
        <dbReference type="ARBA" id="ARBA00023136"/>
    </source>
</evidence>
<feature type="signal peptide" evidence="11">
    <location>
        <begin position="1"/>
        <end position="22"/>
    </location>
</feature>
<reference evidence="13 14" key="1">
    <citation type="submission" date="2016-10" db="EMBL/GenBank/DDBJ databases">
        <title>Alkaliphiles isolated from bioreactors.</title>
        <authorList>
            <person name="Salah Z."/>
            <person name="Rout S.P."/>
            <person name="Humphreys P.N."/>
        </authorList>
    </citation>
    <scope>NUCLEOTIDE SEQUENCE [LARGE SCALE GENOMIC DNA]</scope>
    <source>
        <strain evidence="13 14">ZS02</strain>
    </source>
</reference>
<dbReference type="InterPro" id="IPR023614">
    <property type="entry name" value="Porin_dom_sf"/>
</dbReference>
<dbReference type="InterPro" id="IPR033900">
    <property type="entry name" value="Gram_neg_porin_domain"/>
</dbReference>
<keyword evidence="9" id="KW-0472">Membrane</keyword>
<dbReference type="SUPFAM" id="SSF56935">
    <property type="entry name" value="Porins"/>
    <property type="match status" value="1"/>
</dbReference>
<keyword evidence="3" id="KW-0813">Transport</keyword>
<dbReference type="InterPro" id="IPR002299">
    <property type="entry name" value="Porin_Neis"/>
</dbReference>
<dbReference type="GO" id="GO:0015288">
    <property type="term" value="F:porin activity"/>
    <property type="evidence" value="ECO:0007669"/>
    <property type="project" value="UniProtKB-KW"/>
</dbReference>
<name>A0A1R1I596_9RHOO</name>
<evidence type="ECO:0000256" key="1">
    <source>
        <dbReference type="ARBA" id="ARBA00004571"/>
    </source>
</evidence>
<dbReference type="OrthoDB" id="6975458at2"/>
<proteinExistence type="predicted"/>
<evidence type="ECO:0000313" key="13">
    <source>
        <dbReference type="EMBL" id="OMG53926.1"/>
    </source>
</evidence>
<comment type="subunit">
    <text evidence="2">Homotrimer.</text>
</comment>
<dbReference type="Proteomes" id="UP000187526">
    <property type="component" value="Unassembled WGS sequence"/>
</dbReference>
<protein>
    <recommendedName>
        <fullName evidence="12">Porin domain-containing protein</fullName>
    </recommendedName>
</protein>
<evidence type="ECO:0000256" key="4">
    <source>
        <dbReference type="ARBA" id="ARBA00022452"/>
    </source>
</evidence>
<evidence type="ECO:0000256" key="2">
    <source>
        <dbReference type="ARBA" id="ARBA00011233"/>
    </source>
</evidence>
<keyword evidence="7" id="KW-0406">Ion transport</keyword>
<keyword evidence="5" id="KW-0812">Transmembrane</keyword>
<dbReference type="AlphaFoldDB" id="A0A1R1I596"/>
<feature type="chain" id="PRO_5012187252" description="Porin domain-containing protein" evidence="11">
    <location>
        <begin position="23"/>
        <end position="378"/>
    </location>
</feature>
<evidence type="ECO:0000256" key="11">
    <source>
        <dbReference type="SAM" id="SignalP"/>
    </source>
</evidence>
<keyword evidence="8" id="KW-0626">Porin</keyword>
<dbReference type="Gene3D" id="2.40.160.10">
    <property type="entry name" value="Porin"/>
    <property type="match status" value="1"/>
</dbReference>
<organism evidence="13 14">
    <name type="scientific">Azonexus hydrophilus</name>
    <dbReference type="NCBI Taxonomy" id="418702"/>
    <lineage>
        <taxon>Bacteria</taxon>
        <taxon>Pseudomonadati</taxon>
        <taxon>Pseudomonadota</taxon>
        <taxon>Betaproteobacteria</taxon>
        <taxon>Rhodocyclales</taxon>
        <taxon>Azonexaceae</taxon>
        <taxon>Azonexus</taxon>
    </lineage>
</organism>
<dbReference type="GO" id="GO:0046930">
    <property type="term" value="C:pore complex"/>
    <property type="evidence" value="ECO:0007669"/>
    <property type="project" value="UniProtKB-KW"/>
</dbReference>
<dbReference type="PANTHER" id="PTHR34501:SF9">
    <property type="entry name" value="MAJOR OUTER MEMBRANE PROTEIN P.IA"/>
    <property type="match status" value="1"/>
</dbReference>
<evidence type="ECO:0000313" key="14">
    <source>
        <dbReference type="Proteomes" id="UP000187526"/>
    </source>
</evidence>
<dbReference type="Pfam" id="PF13609">
    <property type="entry name" value="Porin_4"/>
    <property type="match status" value="1"/>
</dbReference>